<dbReference type="GO" id="GO:0005886">
    <property type="term" value="C:plasma membrane"/>
    <property type="evidence" value="ECO:0007669"/>
    <property type="project" value="UniProtKB-SubCell"/>
</dbReference>
<organism evidence="10 11">
    <name type="scientific">Metabacillus lacus</name>
    <dbReference type="NCBI Taxonomy" id="1983721"/>
    <lineage>
        <taxon>Bacteria</taxon>
        <taxon>Bacillati</taxon>
        <taxon>Bacillota</taxon>
        <taxon>Bacilli</taxon>
        <taxon>Bacillales</taxon>
        <taxon>Bacillaceae</taxon>
        <taxon>Metabacillus</taxon>
    </lineage>
</organism>
<dbReference type="InterPro" id="IPR023090">
    <property type="entry name" value="UPF0702_alpha/beta_dom_sf"/>
</dbReference>
<keyword evidence="4 7" id="KW-0812">Transmembrane</keyword>
<evidence type="ECO:0000256" key="2">
    <source>
        <dbReference type="ARBA" id="ARBA00006448"/>
    </source>
</evidence>
<dbReference type="PANTHER" id="PTHR34582">
    <property type="entry name" value="UPF0702 TRANSMEMBRANE PROTEIN YCAP"/>
    <property type="match status" value="1"/>
</dbReference>
<dbReference type="AlphaFoldDB" id="A0A7X2IY12"/>
<dbReference type="Proteomes" id="UP000448867">
    <property type="component" value="Unassembled WGS sequence"/>
</dbReference>
<evidence type="ECO:0000313" key="11">
    <source>
        <dbReference type="Proteomes" id="UP000448867"/>
    </source>
</evidence>
<feature type="transmembrane region" description="Helical" evidence="7">
    <location>
        <begin position="58"/>
        <end position="75"/>
    </location>
</feature>
<dbReference type="RefSeq" id="WP_154307037.1">
    <property type="nucleotide sequence ID" value="NZ_WKKI01000008.1"/>
</dbReference>
<dbReference type="InterPro" id="IPR007353">
    <property type="entry name" value="DUF421"/>
</dbReference>
<gene>
    <name evidence="10" type="ORF">GJU40_06955</name>
</gene>
<evidence type="ECO:0000256" key="6">
    <source>
        <dbReference type="ARBA" id="ARBA00023136"/>
    </source>
</evidence>
<sequence>MDFARIGIELIVGFFGLFVVSKFLGKTQITQITAFDFISALVLGELVGNAVYDKDIGLSEVLFAITVWGALIYMIEMVTQKSLRARTFFEGKPTIIIHKGRILRKNLGREKLDLNQLQHLLRAKGVFSITEIEFAILETDGSINVMRKSEYDTPTRKDLHVPFDPAVFPITLIVDGDVLWSNVKAAGFSDEWLKNQLTLQGIKNERDVFFAEWIEGKGLHIQTLAGSVMED</sequence>
<keyword evidence="11" id="KW-1185">Reference proteome</keyword>
<evidence type="ECO:0000259" key="8">
    <source>
        <dbReference type="Pfam" id="PF04239"/>
    </source>
</evidence>
<keyword evidence="5 7" id="KW-1133">Transmembrane helix</keyword>
<name>A0A7X2IY12_9BACI</name>
<dbReference type="Gene3D" id="3.30.240.20">
    <property type="entry name" value="bsu07140 like domains"/>
    <property type="match status" value="2"/>
</dbReference>
<dbReference type="EMBL" id="WKKI01000008">
    <property type="protein sequence ID" value="MRX71911.1"/>
    <property type="molecule type" value="Genomic_DNA"/>
</dbReference>
<dbReference type="Pfam" id="PF20730">
    <property type="entry name" value="YetF_N"/>
    <property type="match status" value="1"/>
</dbReference>
<dbReference type="PANTHER" id="PTHR34582:SF5">
    <property type="entry name" value="UPF0702 TRANSMEMBRANE PROTEIN YETF"/>
    <property type="match status" value="1"/>
</dbReference>
<feature type="domain" description="YetF C-terminal" evidence="8">
    <location>
        <begin position="81"/>
        <end position="213"/>
    </location>
</feature>
<comment type="similarity">
    <text evidence="2">Belongs to the UPF0702 family.</text>
</comment>
<feature type="transmembrane region" description="Helical" evidence="7">
    <location>
        <begin position="32"/>
        <end position="52"/>
    </location>
</feature>
<reference evidence="10 11" key="1">
    <citation type="submission" date="2019-11" db="EMBL/GenBank/DDBJ databases">
        <title>Bacillus lacus genome.</title>
        <authorList>
            <person name="Allen C.J."/>
            <person name="Newman J.D."/>
        </authorList>
    </citation>
    <scope>NUCLEOTIDE SEQUENCE [LARGE SCALE GENOMIC DNA]</scope>
    <source>
        <strain evidence="10 11">KCTC 33946</strain>
    </source>
</reference>
<proteinExistence type="inferred from homology"/>
<feature type="transmembrane region" description="Helical" evidence="7">
    <location>
        <begin position="6"/>
        <end position="25"/>
    </location>
</feature>
<accession>A0A7X2IY12</accession>
<dbReference type="Pfam" id="PF04239">
    <property type="entry name" value="DUF421"/>
    <property type="match status" value="1"/>
</dbReference>
<dbReference type="OrthoDB" id="1076133at2"/>
<evidence type="ECO:0000313" key="10">
    <source>
        <dbReference type="EMBL" id="MRX71911.1"/>
    </source>
</evidence>
<dbReference type="InterPro" id="IPR048454">
    <property type="entry name" value="YetF_N"/>
</dbReference>
<keyword evidence="3" id="KW-1003">Cell membrane</keyword>
<comment type="subcellular location">
    <subcellularLocation>
        <location evidence="1">Cell membrane</location>
        <topology evidence="1">Multi-pass membrane protein</topology>
    </subcellularLocation>
</comment>
<comment type="caution">
    <text evidence="10">The sequence shown here is derived from an EMBL/GenBank/DDBJ whole genome shotgun (WGS) entry which is preliminary data.</text>
</comment>
<feature type="domain" description="YetF-like N-terminal transmembrane" evidence="9">
    <location>
        <begin position="4"/>
        <end position="78"/>
    </location>
</feature>
<keyword evidence="6 7" id="KW-0472">Membrane</keyword>
<evidence type="ECO:0000259" key="9">
    <source>
        <dbReference type="Pfam" id="PF20730"/>
    </source>
</evidence>
<evidence type="ECO:0000256" key="1">
    <source>
        <dbReference type="ARBA" id="ARBA00004651"/>
    </source>
</evidence>
<evidence type="ECO:0000256" key="5">
    <source>
        <dbReference type="ARBA" id="ARBA00022989"/>
    </source>
</evidence>
<protein>
    <submittedName>
        <fullName evidence="10">DUF421 domain-containing protein</fullName>
    </submittedName>
</protein>
<evidence type="ECO:0000256" key="7">
    <source>
        <dbReference type="SAM" id="Phobius"/>
    </source>
</evidence>
<evidence type="ECO:0000256" key="3">
    <source>
        <dbReference type="ARBA" id="ARBA00022475"/>
    </source>
</evidence>
<evidence type="ECO:0000256" key="4">
    <source>
        <dbReference type="ARBA" id="ARBA00022692"/>
    </source>
</evidence>